<gene>
    <name evidence="1" type="ORF">M378DRAFT_174095</name>
</gene>
<evidence type="ECO:0000313" key="1">
    <source>
        <dbReference type="EMBL" id="KIL54750.1"/>
    </source>
</evidence>
<accession>A0A0C2RWR5</accession>
<dbReference type="EMBL" id="KN818642">
    <property type="protein sequence ID" value="KIL54750.1"/>
    <property type="molecule type" value="Genomic_DNA"/>
</dbReference>
<proteinExistence type="predicted"/>
<dbReference type="Proteomes" id="UP000054549">
    <property type="component" value="Unassembled WGS sequence"/>
</dbReference>
<dbReference type="AlphaFoldDB" id="A0A0C2RWR5"/>
<evidence type="ECO:0000313" key="2">
    <source>
        <dbReference type="Proteomes" id="UP000054549"/>
    </source>
</evidence>
<protein>
    <submittedName>
        <fullName evidence="1">Uncharacterized protein</fullName>
    </submittedName>
</protein>
<dbReference type="HOGENOM" id="CLU_3049856_0_0_1"/>
<reference evidence="1 2" key="1">
    <citation type="submission" date="2014-04" db="EMBL/GenBank/DDBJ databases">
        <title>Evolutionary Origins and Diversification of the Mycorrhizal Mutualists.</title>
        <authorList>
            <consortium name="DOE Joint Genome Institute"/>
            <consortium name="Mycorrhizal Genomics Consortium"/>
            <person name="Kohler A."/>
            <person name="Kuo A."/>
            <person name="Nagy L.G."/>
            <person name="Floudas D."/>
            <person name="Copeland A."/>
            <person name="Barry K.W."/>
            <person name="Cichocki N."/>
            <person name="Veneault-Fourrey C."/>
            <person name="LaButti K."/>
            <person name="Lindquist E.A."/>
            <person name="Lipzen A."/>
            <person name="Lundell T."/>
            <person name="Morin E."/>
            <person name="Murat C."/>
            <person name="Riley R."/>
            <person name="Ohm R."/>
            <person name="Sun H."/>
            <person name="Tunlid A."/>
            <person name="Henrissat B."/>
            <person name="Grigoriev I.V."/>
            <person name="Hibbett D.S."/>
            <person name="Martin F."/>
        </authorList>
    </citation>
    <scope>NUCLEOTIDE SEQUENCE [LARGE SCALE GENOMIC DNA]</scope>
    <source>
        <strain evidence="1 2">Koide BX008</strain>
    </source>
</reference>
<sequence>MATFGLRRSRCHIIYGYVLLSLSYLRGSSRDAVEVNETPKKLVSCSNYGIASNS</sequence>
<keyword evidence="2" id="KW-1185">Reference proteome</keyword>
<dbReference type="InParanoid" id="A0A0C2RWR5"/>
<name>A0A0C2RWR5_AMAMK</name>
<organism evidence="1 2">
    <name type="scientific">Amanita muscaria (strain Koide BX008)</name>
    <dbReference type="NCBI Taxonomy" id="946122"/>
    <lineage>
        <taxon>Eukaryota</taxon>
        <taxon>Fungi</taxon>
        <taxon>Dikarya</taxon>
        <taxon>Basidiomycota</taxon>
        <taxon>Agaricomycotina</taxon>
        <taxon>Agaricomycetes</taxon>
        <taxon>Agaricomycetidae</taxon>
        <taxon>Agaricales</taxon>
        <taxon>Pluteineae</taxon>
        <taxon>Amanitaceae</taxon>
        <taxon>Amanita</taxon>
    </lineage>
</organism>